<organism evidence="1 2">
    <name type="scientific">Streptomyces albus</name>
    <dbReference type="NCBI Taxonomy" id="1888"/>
    <lineage>
        <taxon>Bacteria</taxon>
        <taxon>Bacillati</taxon>
        <taxon>Actinomycetota</taxon>
        <taxon>Actinomycetes</taxon>
        <taxon>Kitasatosporales</taxon>
        <taxon>Streptomycetaceae</taxon>
        <taxon>Streptomyces</taxon>
    </lineage>
</organism>
<dbReference type="AlphaFoldDB" id="A0A8H1LBJ0"/>
<dbReference type="InterPro" id="IPR011990">
    <property type="entry name" value="TPR-like_helical_dom_sf"/>
</dbReference>
<dbReference type="Gene3D" id="1.25.40.10">
    <property type="entry name" value="Tetratricopeptide repeat domain"/>
    <property type="match status" value="1"/>
</dbReference>
<gene>
    <name evidence="1" type="ORF">D8771_19335</name>
</gene>
<name>A0A8H1LBJ0_9ACTN</name>
<dbReference type="EMBL" id="RCIY01000065">
    <property type="protein sequence ID" value="TGG81736.1"/>
    <property type="molecule type" value="Genomic_DNA"/>
</dbReference>
<dbReference type="Proteomes" id="UP000298111">
    <property type="component" value="Unassembled WGS sequence"/>
</dbReference>
<protein>
    <submittedName>
        <fullName evidence="1">XRE family transcriptional regulator</fullName>
    </submittedName>
</protein>
<dbReference type="RefSeq" id="WP_031174678.1">
    <property type="nucleotide sequence ID" value="NZ_BBQG01000007.1"/>
</dbReference>
<sequence length="430" mass="47177">MHDRETRRSGYPLTIPDTLLRSEAMRRACAARDFQEIFRLVNRRTGSSYAAMAAAVGRMTTSRVSDIIRGVRGIRGQQVMERVADGFGIPGHMLGLPERPWESRKNTDDGQVAAWAAAASDLSMPGVSAFEGMTLQQSGEHLLKMFLHLDDELGGDSLFLPLTRYVARMAESVRRNPGDGLSVFGQLNQMAGWLALDANSHPTARKHFMEAVRVGKEEDDPGLMASALAYMSLQEMYRGRLSPALSLALEANEAEYSNLTPLTRTMLKTRLARAYAAMGEEGPCLEALEAAREEFDRGGSLKEPCYVSYVDAVEVSAQEGACFLELGLTRRAVAALTSALGMLSVHAPDRLRDRVHYLSRLAKCYLLDGEVEESCRTAGRALDLSRAIGSARVAERLGEFEALLRPYGNIPSAADFREKYRMSMQGVAAG</sequence>
<accession>A0A8H1LBJ0</accession>
<dbReference type="GeneID" id="75182481"/>
<proteinExistence type="predicted"/>
<comment type="caution">
    <text evidence="1">The sequence shown here is derived from an EMBL/GenBank/DDBJ whole genome shotgun (WGS) entry which is preliminary data.</text>
</comment>
<reference evidence="1 2" key="1">
    <citation type="submission" date="2018-10" db="EMBL/GenBank/DDBJ databases">
        <title>Isolation of pseudouridimycin from Streptomyces albus DSM 40763.</title>
        <authorList>
            <person name="Rosenqvist P."/>
            <person name="Metsae-Ketelae M."/>
            <person name="Virta P."/>
        </authorList>
    </citation>
    <scope>NUCLEOTIDE SEQUENCE [LARGE SCALE GENOMIC DNA]</scope>
    <source>
        <strain evidence="1 2">DSM 40763</strain>
    </source>
</reference>
<dbReference type="SUPFAM" id="SSF48452">
    <property type="entry name" value="TPR-like"/>
    <property type="match status" value="1"/>
</dbReference>
<evidence type="ECO:0000313" key="2">
    <source>
        <dbReference type="Proteomes" id="UP000298111"/>
    </source>
</evidence>
<evidence type="ECO:0000313" key="1">
    <source>
        <dbReference type="EMBL" id="TGG81736.1"/>
    </source>
</evidence>